<protein>
    <recommendedName>
        <fullName evidence="3">Capsule polysaccharide biosynthesis protein</fullName>
    </recommendedName>
</protein>
<dbReference type="InterPro" id="IPR008441">
    <property type="entry name" value="AfumC-like_glycosyl_Trfase"/>
</dbReference>
<dbReference type="Pfam" id="PF05704">
    <property type="entry name" value="Caps_synth"/>
    <property type="match status" value="1"/>
</dbReference>
<organism evidence="1 2">
    <name type="scientific">Diatrype stigma</name>
    <dbReference type="NCBI Taxonomy" id="117547"/>
    <lineage>
        <taxon>Eukaryota</taxon>
        <taxon>Fungi</taxon>
        <taxon>Dikarya</taxon>
        <taxon>Ascomycota</taxon>
        <taxon>Pezizomycotina</taxon>
        <taxon>Sordariomycetes</taxon>
        <taxon>Xylariomycetidae</taxon>
        <taxon>Xylariales</taxon>
        <taxon>Diatrypaceae</taxon>
        <taxon>Diatrype</taxon>
    </lineage>
</organism>
<dbReference type="Gene3D" id="3.90.550.20">
    <property type="match status" value="1"/>
</dbReference>
<dbReference type="GO" id="GO:0016757">
    <property type="term" value="F:glycosyltransferase activity"/>
    <property type="evidence" value="ECO:0007669"/>
    <property type="project" value="InterPro"/>
</dbReference>
<evidence type="ECO:0000313" key="2">
    <source>
        <dbReference type="Proteomes" id="UP001320420"/>
    </source>
</evidence>
<accession>A0AAN9YJN5</accession>
<dbReference type="Proteomes" id="UP001320420">
    <property type="component" value="Unassembled WGS sequence"/>
</dbReference>
<evidence type="ECO:0000313" key="1">
    <source>
        <dbReference type="EMBL" id="KAK7746616.1"/>
    </source>
</evidence>
<sequence>MESFHYPLPAGVHEIPAPQLDLRPDAEIDHDLLHPAPVSVASEKNIWLFWHSGYAGMHPYTRRNVRAWHRRFARQGWVVRVVDRVPGSPLHAGAFLDLTSDRDVPRAFADGTIAGAYAPQHASDLVRFPLLLRHGGVYADAGLLPIGDLDRLWRATVAAAKPPSPSRFELLAYDCSSGGGAEPPVLANYFLAARRGNPMLARAHRLLLALWEGRQTTEGMHASPLLAGVPLQGRRFGDAVSRELTDYIIQGQAMSLVLGLVDEEGWDGPRYAAEHVYAMDYMEGSQLINEITAWDGNKAFRLMSLPLPKEGEPESADQRQAREIVEACLQRSFGFKLAHGMILKILGETLGSLWRSHEGSDDVPGTYAHWLRYAIVHWVPDRVPPALEFQVFEPFKQGPLLRDI</sequence>
<name>A0AAN9YJN5_9PEZI</name>
<dbReference type="SUPFAM" id="SSF53448">
    <property type="entry name" value="Nucleotide-diphospho-sugar transferases"/>
    <property type="match status" value="1"/>
</dbReference>
<reference evidence="1 2" key="1">
    <citation type="submission" date="2024-02" db="EMBL/GenBank/DDBJ databases">
        <title>De novo assembly and annotation of 12 fungi associated with fruit tree decline syndrome in Ontario, Canada.</title>
        <authorList>
            <person name="Sulman M."/>
            <person name="Ellouze W."/>
            <person name="Ilyukhin E."/>
        </authorList>
    </citation>
    <scope>NUCLEOTIDE SEQUENCE [LARGE SCALE GENOMIC DNA]</scope>
    <source>
        <strain evidence="1 2">M11/M66-122</strain>
    </source>
</reference>
<proteinExistence type="predicted"/>
<dbReference type="AlphaFoldDB" id="A0AAN9YJN5"/>
<dbReference type="EMBL" id="JAKJXP020000096">
    <property type="protein sequence ID" value="KAK7746616.1"/>
    <property type="molecule type" value="Genomic_DNA"/>
</dbReference>
<evidence type="ECO:0008006" key="3">
    <source>
        <dbReference type="Google" id="ProtNLM"/>
    </source>
</evidence>
<dbReference type="InterPro" id="IPR029044">
    <property type="entry name" value="Nucleotide-diphossugar_trans"/>
</dbReference>
<comment type="caution">
    <text evidence="1">The sequence shown here is derived from an EMBL/GenBank/DDBJ whole genome shotgun (WGS) entry which is preliminary data.</text>
</comment>
<keyword evidence="2" id="KW-1185">Reference proteome</keyword>
<gene>
    <name evidence="1" type="ORF">SLS62_009337</name>
</gene>